<dbReference type="InterPro" id="IPR015500">
    <property type="entry name" value="Peptidase_S8_subtilisin-rel"/>
</dbReference>
<evidence type="ECO:0000256" key="6">
    <source>
        <dbReference type="RuleBase" id="RU003355"/>
    </source>
</evidence>
<keyword evidence="4 5" id="KW-0720">Serine protease</keyword>
<dbReference type="GO" id="GO:0006508">
    <property type="term" value="P:proteolysis"/>
    <property type="evidence" value="ECO:0007669"/>
    <property type="project" value="UniProtKB-KW"/>
</dbReference>
<dbReference type="RefSeq" id="WP_188765464.1">
    <property type="nucleotide sequence ID" value="NZ_BMKK01000003.1"/>
</dbReference>
<dbReference type="InterPro" id="IPR000209">
    <property type="entry name" value="Peptidase_S8/S53_dom"/>
</dbReference>
<evidence type="ECO:0000256" key="5">
    <source>
        <dbReference type="PROSITE-ProRule" id="PRU01240"/>
    </source>
</evidence>
<keyword evidence="2 5" id="KW-0645">Protease</keyword>
<dbReference type="InterPro" id="IPR023828">
    <property type="entry name" value="Peptidase_S8_Ser-AS"/>
</dbReference>
<protein>
    <submittedName>
        <fullName evidence="8">Peptidase S8</fullName>
    </submittedName>
</protein>
<name>A0A917DMM5_9BACT</name>
<evidence type="ECO:0000313" key="8">
    <source>
        <dbReference type="EMBL" id="GGD51940.1"/>
    </source>
</evidence>
<keyword evidence="3 5" id="KW-0378">Hydrolase</keyword>
<dbReference type="PANTHER" id="PTHR43806:SF67">
    <property type="entry name" value="EGF-LIKE DOMAIN-CONTAINING PROTEIN"/>
    <property type="match status" value="1"/>
</dbReference>
<dbReference type="PROSITE" id="PS51892">
    <property type="entry name" value="SUBTILASE"/>
    <property type="match status" value="1"/>
</dbReference>
<evidence type="ECO:0000256" key="2">
    <source>
        <dbReference type="ARBA" id="ARBA00022670"/>
    </source>
</evidence>
<feature type="active site" description="Charge relay system" evidence="5">
    <location>
        <position position="175"/>
    </location>
</feature>
<evidence type="ECO:0000259" key="7">
    <source>
        <dbReference type="Pfam" id="PF00082"/>
    </source>
</evidence>
<reference evidence="8" key="1">
    <citation type="journal article" date="2014" name="Int. J. Syst. Evol. Microbiol.">
        <title>Complete genome sequence of Corynebacterium casei LMG S-19264T (=DSM 44701T), isolated from a smear-ripened cheese.</title>
        <authorList>
            <consortium name="US DOE Joint Genome Institute (JGI-PGF)"/>
            <person name="Walter F."/>
            <person name="Albersmeier A."/>
            <person name="Kalinowski J."/>
            <person name="Ruckert C."/>
        </authorList>
    </citation>
    <scope>NUCLEOTIDE SEQUENCE</scope>
    <source>
        <strain evidence="8">CGMCC 1.15958</strain>
    </source>
</reference>
<comment type="caution">
    <text evidence="8">The sequence shown here is derived from an EMBL/GenBank/DDBJ whole genome shotgun (WGS) entry which is preliminary data.</text>
</comment>
<feature type="domain" description="Peptidase S8/S53" evidence="7">
    <location>
        <begin position="166"/>
        <end position="440"/>
    </location>
</feature>
<keyword evidence="9" id="KW-1185">Reference proteome</keyword>
<feature type="active site" description="Charge relay system" evidence="5">
    <location>
        <position position="394"/>
    </location>
</feature>
<evidence type="ECO:0000313" key="9">
    <source>
        <dbReference type="Proteomes" id="UP000609064"/>
    </source>
</evidence>
<dbReference type="EMBL" id="BMKK01000003">
    <property type="protein sequence ID" value="GGD51940.1"/>
    <property type="molecule type" value="Genomic_DNA"/>
</dbReference>
<dbReference type="GO" id="GO:0004252">
    <property type="term" value="F:serine-type endopeptidase activity"/>
    <property type="evidence" value="ECO:0007669"/>
    <property type="project" value="UniProtKB-UniRule"/>
</dbReference>
<dbReference type="Proteomes" id="UP000609064">
    <property type="component" value="Unassembled WGS sequence"/>
</dbReference>
<dbReference type="SUPFAM" id="SSF52743">
    <property type="entry name" value="Subtilisin-like"/>
    <property type="match status" value="1"/>
</dbReference>
<dbReference type="PROSITE" id="PS00136">
    <property type="entry name" value="SUBTILASE_ASP"/>
    <property type="match status" value="1"/>
</dbReference>
<dbReference type="PANTHER" id="PTHR43806">
    <property type="entry name" value="PEPTIDASE S8"/>
    <property type="match status" value="1"/>
</dbReference>
<reference evidence="8" key="2">
    <citation type="submission" date="2020-09" db="EMBL/GenBank/DDBJ databases">
        <authorList>
            <person name="Sun Q."/>
            <person name="Zhou Y."/>
        </authorList>
    </citation>
    <scope>NUCLEOTIDE SEQUENCE</scope>
    <source>
        <strain evidence="8">CGMCC 1.15958</strain>
    </source>
</reference>
<accession>A0A917DMM5</accession>
<gene>
    <name evidence="8" type="ORF">GCM10011514_15220</name>
</gene>
<proteinExistence type="inferred from homology"/>
<dbReference type="PRINTS" id="PR00723">
    <property type="entry name" value="SUBTILISIN"/>
</dbReference>
<evidence type="ECO:0000256" key="4">
    <source>
        <dbReference type="ARBA" id="ARBA00022825"/>
    </source>
</evidence>
<dbReference type="Gene3D" id="3.40.50.200">
    <property type="entry name" value="Peptidase S8/S53 domain"/>
    <property type="match status" value="1"/>
</dbReference>
<dbReference type="InterPro" id="IPR023827">
    <property type="entry name" value="Peptidase_S8_Asp-AS"/>
</dbReference>
<feature type="active site" description="Charge relay system" evidence="5">
    <location>
        <position position="215"/>
    </location>
</feature>
<evidence type="ECO:0000256" key="3">
    <source>
        <dbReference type="ARBA" id="ARBA00022801"/>
    </source>
</evidence>
<organism evidence="8 9">
    <name type="scientific">Emticicia aquatilis</name>
    <dbReference type="NCBI Taxonomy" id="1537369"/>
    <lineage>
        <taxon>Bacteria</taxon>
        <taxon>Pseudomonadati</taxon>
        <taxon>Bacteroidota</taxon>
        <taxon>Cytophagia</taxon>
        <taxon>Cytophagales</taxon>
        <taxon>Leadbetterellaceae</taxon>
        <taxon>Emticicia</taxon>
    </lineage>
</organism>
<dbReference type="Pfam" id="PF00082">
    <property type="entry name" value="Peptidase_S8"/>
    <property type="match status" value="1"/>
</dbReference>
<dbReference type="CDD" id="cd07493">
    <property type="entry name" value="Peptidases_S8_9"/>
    <property type="match status" value="1"/>
</dbReference>
<dbReference type="InterPro" id="IPR017317">
    <property type="entry name" value="Pept_S8_subtilisin_bacteroid-2"/>
</dbReference>
<sequence length="548" mass="59179">MKQGYLLVMYFILGSITDAYSQTKYKYLVLLKDKDNSPYSVNTPLDFLSKKALDRRFKQGITVKTTDLPPNPAYISSIQQTGATVIYKSRWMNAVLVEATETQKNTILALPSVKGVEFNRPLKQARQQLVKDKFAIENTESLNYGDATAQIQLLGADAMHNFGFHGEGMLVALLDDGFLNVNTSACLQHLVQQNKIVKVYDFVDNDNTVYTQGGHGTAVLSTMAGYIDSQMIGPAFGASVALFRTEDIFSETPLEEANWLFAAEMADSLGADIISSSLGYSTFDNSADNYTPAMMDGKTALSTRAADLAAATGMVIVISAGNSGNDPSWQIITAPADADSVLAVGAVTRAGVYASFSSRGNSADGRVKPDVVAVGSGTALCNTSGFASTSNGTSFSAPLVAGLVAGFWQANPYLTAQEVTRAIRRSGHQFVSPTIQLGYGYANFSRANTAVLNDFPLTVIEPNADLVSVAVLPSNKSDISLKFSNTLINNSLRVSLIDQNTKQIVFQETFTLLANQVTKTISLNTLTPDILLRIEDLTQKKTLKIMRW</sequence>
<dbReference type="PIRSF" id="PIRSF037903">
    <property type="entry name" value="Subtilisin_rel_GFO_2223"/>
    <property type="match status" value="1"/>
</dbReference>
<dbReference type="InterPro" id="IPR050131">
    <property type="entry name" value="Peptidase_S8_subtilisin-like"/>
</dbReference>
<dbReference type="InterPro" id="IPR036852">
    <property type="entry name" value="Peptidase_S8/S53_dom_sf"/>
</dbReference>
<comment type="similarity">
    <text evidence="1 5 6">Belongs to the peptidase S8 family.</text>
</comment>
<dbReference type="PROSITE" id="PS00138">
    <property type="entry name" value="SUBTILASE_SER"/>
    <property type="match status" value="1"/>
</dbReference>
<dbReference type="AlphaFoldDB" id="A0A917DMM5"/>
<evidence type="ECO:0000256" key="1">
    <source>
        <dbReference type="ARBA" id="ARBA00011073"/>
    </source>
</evidence>